<reference evidence="2" key="1">
    <citation type="journal article" date="2021" name="PeerJ">
        <title>Extensive microbial diversity within the chicken gut microbiome revealed by metagenomics and culture.</title>
        <authorList>
            <person name="Gilroy R."/>
            <person name="Ravi A."/>
            <person name="Getino M."/>
            <person name="Pursley I."/>
            <person name="Horton D.L."/>
            <person name="Alikhan N.F."/>
            <person name="Baker D."/>
            <person name="Gharbi K."/>
            <person name="Hall N."/>
            <person name="Watson M."/>
            <person name="Adriaenssens E.M."/>
            <person name="Foster-Nyarko E."/>
            <person name="Jarju S."/>
            <person name="Secka A."/>
            <person name="Antonio M."/>
            <person name="Oren A."/>
            <person name="Chaudhuri R.R."/>
            <person name="La Ragione R."/>
            <person name="Hildebrand F."/>
            <person name="Pallen M.J."/>
        </authorList>
    </citation>
    <scope>NUCLEOTIDE SEQUENCE</scope>
    <source>
        <strain evidence="2">ChiHecec3B27-8219</strain>
    </source>
</reference>
<evidence type="ECO:0000256" key="1">
    <source>
        <dbReference type="SAM" id="SignalP"/>
    </source>
</evidence>
<dbReference type="AlphaFoldDB" id="A0A9D2G0C3"/>
<dbReference type="Proteomes" id="UP000824055">
    <property type="component" value="Unassembled WGS sequence"/>
</dbReference>
<name>A0A9D2G0C3_9BACT</name>
<dbReference type="EMBL" id="DXBE01000064">
    <property type="protein sequence ID" value="HIZ69976.1"/>
    <property type="molecule type" value="Genomic_DNA"/>
</dbReference>
<feature type="chain" id="PRO_5038614478" evidence="1">
    <location>
        <begin position="23"/>
        <end position="295"/>
    </location>
</feature>
<reference evidence="2" key="2">
    <citation type="submission" date="2021-04" db="EMBL/GenBank/DDBJ databases">
        <authorList>
            <person name="Gilroy R."/>
        </authorList>
    </citation>
    <scope>NUCLEOTIDE SEQUENCE</scope>
    <source>
        <strain evidence="2">ChiHecec3B27-8219</strain>
    </source>
</reference>
<comment type="caution">
    <text evidence="2">The sequence shown here is derived from an EMBL/GenBank/DDBJ whole genome shotgun (WGS) entry which is preliminary data.</text>
</comment>
<protein>
    <submittedName>
        <fullName evidence="2">Uncharacterized protein</fullName>
    </submittedName>
</protein>
<gene>
    <name evidence="2" type="ORF">H9966_08905</name>
</gene>
<organism evidence="2 3">
    <name type="scientific">Candidatus Prevotella avicola</name>
    <dbReference type="NCBI Taxonomy" id="2838738"/>
    <lineage>
        <taxon>Bacteria</taxon>
        <taxon>Pseudomonadati</taxon>
        <taxon>Bacteroidota</taxon>
        <taxon>Bacteroidia</taxon>
        <taxon>Bacteroidales</taxon>
        <taxon>Prevotellaceae</taxon>
        <taxon>Prevotella</taxon>
    </lineage>
</organism>
<accession>A0A9D2G0C3</accession>
<proteinExistence type="predicted"/>
<evidence type="ECO:0000313" key="2">
    <source>
        <dbReference type="EMBL" id="HIZ69976.1"/>
    </source>
</evidence>
<evidence type="ECO:0000313" key="3">
    <source>
        <dbReference type="Proteomes" id="UP000824055"/>
    </source>
</evidence>
<keyword evidence="1" id="KW-0732">Signal</keyword>
<sequence>MKTIRFLAITLFCATLPMASSAQENLKKAIADFTTNKELSSFIKTSYSTETSQKNGVSKQAYYKSYNFELPKGKLKELKKLTAAFDMDADVAYKVLARDADIDDRRLTSVAYGEELDKSIAFGSYRDRNYRLMFVRDPQDSLRRYCYAIWWTEKSKDEKLHGNITEIYSPDPQMQETETDNVAEAVRKALKIPDVTDSKVYFSGKGLNGEIKNSSDFFKRFSALRSAYLNRNVSKINGVKTALASKLVDMCRDHGKLLSKEERQTCIKGIRELYRGTNEIYDRELLKLAISSLDF</sequence>
<feature type="signal peptide" evidence="1">
    <location>
        <begin position="1"/>
        <end position="22"/>
    </location>
</feature>